<feature type="domain" description="RNase H type-1" evidence="1">
    <location>
        <begin position="111"/>
        <end position="244"/>
    </location>
</feature>
<dbReference type="PANTHER" id="PTHR15924">
    <property type="entry name" value="CLE"/>
    <property type="match status" value="1"/>
</dbReference>
<dbReference type="Pfam" id="PF00075">
    <property type="entry name" value="RNase_H"/>
    <property type="match status" value="1"/>
</dbReference>
<organism evidence="2 3">
    <name type="scientific">Apolygus lucorum</name>
    <name type="common">Small green plant bug</name>
    <name type="synonym">Lygocoris lucorum</name>
    <dbReference type="NCBI Taxonomy" id="248454"/>
    <lineage>
        <taxon>Eukaryota</taxon>
        <taxon>Metazoa</taxon>
        <taxon>Ecdysozoa</taxon>
        <taxon>Arthropoda</taxon>
        <taxon>Hexapoda</taxon>
        <taxon>Insecta</taxon>
        <taxon>Pterygota</taxon>
        <taxon>Neoptera</taxon>
        <taxon>Paraneoptera</taxon>
        <taxon>Hemiptera</taxon>
        <taxon>Heteroptera</taxon>
        <taxon>Panheteroptera</taxon>
        <taxon>Cimicomorpha</taxon>
        <taxon>Miridae</taxon>
        <taxon>Mirini</taxon>
        <taxon>Apolygus</taxon>
    </lineage>
</organism>
<sequence length="574" mass="65414">MEYQARYAAHLQLTNLYVNNTTARQELIQLHAALYLKYSAKYNKLETSLRNMIDYSEETKLFLPNQQQLQYTVPKGGWSKYVTESIPGIKKGEGLPARQLAIASEFLHARYPEHTLIFTDGSKGVEGAAGAMWCGHHGLGDGVRLHKLTTSYQAEIEGLSLAMTHIKLHVKSKNIVILTDSKSALQAIRSLRQHERPPLSLLRLLQQLQARMEEGYTLHLQFVPSHIGLEGNEKADREAGRVRRAANLLLGYRTMYSDCSQEMMRRLREEWRTEYGLRGGPGEWTRAIFAFSYHSAVVCVCPRRSALKRSCETQFENTKRLIKHRAVTPFDAMVRRKLQALNYHAADTFSIDDPKQVRILVLWLEDQIIRHYKIEDRSGLRNIDSPEWSKAFQKYCKDLDCPVSPDEQLECLEWIAGFAVRLEYFDDSDKYSKQISQELINNKSDAPTVTSQNPLDNLDFQSDEFRNGVNSLATLLKITPHPNHLVTLEAICSLIITSVNDKDVKKEGTPFPIMESDLGFDLGDYVLNQAAKVLRLLYIHDLRDLQTKINECIVAVQSITANPKTDTKLGKVGF</sequence>
<dbReference type="InterPro" id="IPR019265">
    <property type="entry name" value="RTRAF"/>
</dbReference>
<gene>
    <name evidence="2" type="ORF">GE061_013377</name>
</gene>
<protein>
    <recommendedName>
        <fullName evidence="1">RNase H type-1 domain-containing protein</fullName>
    </recommendedName>
</protein>
<dbReference type="GO" id="GO:0003676">
    <property type="term" value="F:nucleic acid binding"/>
    <property type="evidence" value="ECO:0007669"/>
    <property type="project" value="InterPro"/>
</dbReference>
<accession>A0A8S9XMU2</accession>
<dbReference type="AlphaFoldDB" id="A0A8S9XMU2"/>
<dbReference type="SUPFAM" id="SSF53098">
    <property type="entry name" value="Ribonuclease H-like"/>
    <property type="match status" value="1"/>
</dbReference>
<dbReference type="InterPro" id="IPR036397">
    <property type="entry name" value="RNaseH_sf"/>
</dbReference>
<keyword evidence="3" id="KW-1185">Reference proteome</keyword>
<comment type="caution">
    <text evidence="2">The sequence shown here is derived from an EMBL/GenBank/DDBJ whole genome shotgun (WGS) entry which is preliminary data.</text>
</comment>
<dbReference type="Gene3D" id="3.30.420.10">
    <property type="entry name" value="Ribonuclease H-like superfamily/Ribonuclease H"/>
    <property type="match status" value="1"/>
</dbReference>
<proteinExistence type="predicted"/>
<evidence type="ECO:0000313" key="2">
    <source>
        <dbReference type="EMBL" id="KAF6210273.1"/>
    </source>
</evidence>
<dbReference type="InterPro" id="IPR012337">
    <property type="entry name" value="RNaseH-like_sf"/>
</dbReference>
<reference evidence="2" key="1">
    <citation type="journal article" date="2021" name="Mol. Ecol. Resour.">
        <title>Apolygus lucorum genome provides insights into omnivorousness and mesophyll feeding.</title>
        <authorList>
            <person name="Liu Y."/>
            <person name="Liu H."/>
            <person name="Wang H."/>
            <person name="Huang T."/>
            <person name="Liu B."/>
            <person name="Yang B."/>
            <person name="Yin L."/>
            <person name="Li B."/>
            <person name="Zhang Y."/>
            <person name="Zhang S."/>
            <person name="Jiang F."/>
            <person name="Zhang X."/>
            <person name="Ren Y."/>
            <person name="Wang B."/>
            <person name="Wang S."/>
            <person name="Lu Y."/>
            <person name="Wu K."/>
            <person name="Fan W."/>
            <person name="Wang G."/>
        </authorList>
    </citation>
    <scope>NUCLEOTIDE SEQUENCE</scope>
    <source>
        <strain evidence="2">12Hb</strain>
    </source>
</reference>
<name>A0A8S9XMU2_APOLU</name>
<dbReference type="GO" id="GO:0004523">
    <property type="term" value="F:RNA-DNA hybrid ribonuclease activity"/>
    <property type="evidence" value="ECO:0007669"/>
    <property type="project" value="InterPro"/>
</dbReference>
<evidence type="ECO:0000259" key="1">
    <source>
        <dbReference type="PROSITE" id="PS50879"/>
    </source>
</evidence>
<dbReference type="InterPro" id="IPR002156">
    <property type="entry name" value="RNaseH_domain"/>
</dbReference>
<dbReference type="CDD" id="cd09276">
    <property type="entry name" value="Rnase_HI_RT_non_LTR"/>
    <property type="match status" value="1"/>
</dbReference>
<dbReference type="Proteomes" id="UP000466442">
    <property type="component" value="Linkage Group LG5"/>
</dbReference>
<dbReference type="EMBL" id="WIXP02000005">
    <property type="protein sequence ID" value="KAF6210273.1"/>
    <property type="molecule type" value="Genomic_DNA"/>
</dbReference>
<evidence type="ECO:0000313" key="3">
    <source>
        <dbReference type="Proteomes" id="UP000466442"/>
    </source>
</evidence>
<dbReference type="Pfam" id="PF10036">
    <property type="entry name" value="RLL"/>
    <property type="match status" value="1"/>
</dbReference>
<dbReference type="OrthoDB" id="514167at2759"/>
<dbReference type="PROSITE" id="PS50879">
    <property type="entry name" value="RNASE_H_1"/>
    <property type="match status" value="1"/>
</dbReference>